<feature type="transmembrane region" description="Helical" evidence="9">
    <location>
        <begin position="12"/>
        <end position="33"/>
    </location>
</feature>
<comment type="similarity">
    <text evidence="7">Belongs to the methyl-accepting chemotaxis (MCP) protein family.</text>
</comment>
<evidence type="ECO:0000256" key="9">
    <source>
        <dbReference type="SAM" id="Phobius"/>
    </source>
</evidence>
<keyword evidence="3 9" id="KW-0812">Transmembrane</keyword>
<dbReference type="Pfam" id="PF00015">
    <property type="entry name" value="MCPsignal"/>
    <property type="match status" value="1"/>
</dbReference>
<organism evidence="11 12">
    <name type="scientific">Parazoarcus communis</name>
    <dbReference type="NCBI Taxonomy" id="41977"/>
    <lineage>
        <taxon>Bacteria</taxon>
        <taxon>Pseudomonadati</taxon>
        <taxon>Pseudomonadota</taxon>
        <taxon>Betaproteobacteria</taxon>
        <taxon>Rhodocyclales</taxon>
        <taxon>Zoogloeaceae</taxon>
        <taxon>Parazoarcus</taxon>
    </lineage>
</organism>
<evidence type="ECO:0000256" key="6">
    <source>
        <dbReference type="ARBA" id="ARBA00023224"/>
    </source>
</evidence>
<accession>A0A2U8GP47</accession>
<dbReference type="SUPFAM" id="SSF58104">
    <property type="entry name" value="Methyl-accepting chemotaxis protein (MCP) signaling domain"/>
    <property type="match status" value="1"/>
</dbReference>
<keyword evidence="6 8" id="KW-0807">Transducer</keyword>
<evidence type="ECO:0000313" key="12">
    <source>
        <dbReference type="Proteomes" id="UP000244930"/>
    </source>
</evidence>
<evidence type="ECO:0000256" key="2">
    <source>
        <dbReference type="ARBA" id="ARBA00022475"/>
    </source>
</evidence>
<dbReference type="PROSITE" id="PS50111">
    <property type="entry name" value="CHEMOTAXIS_TRANSDUC_2"/>
    <property type="match status" value="1"/>
</dbReference>
<dbReference type="SMART" id="SM00283">
    <property type="entry name" value="MA"/>
    <property type="match status" value="1"/>
</dbReference>
<dbReference type="Gene3D" id="3.30.450.20">
    <property type="entry name" value="PAS domain"/>
    <property type="match status" value="1"/>
</dbReference>
<gene>
    <name evidence="11" type="ORF">CEW83_06765</name>
</gene>
<evidence type="ECO:0000256" key="5">
    <source>
        <dbReference type="ARBA" id="ARBA00023136"/>
    </source>
</evidence>
<dbReference type="PANTHER" id="PTHR32089:SF112">
    <property type="entry name" value="LYSOZYME-LIKE PROTEIN-RELATED"/>
    <property type="match status" value="1"/>
</dbReference>
<protein>
    <submittedName>
        <fullName evidence="11">Chemotaxis protein</fullName>
    </submittedName>
</protein>
<evidence type="ECO:0000256" key="3">
    <source>
        <dbReference type="ARBA" id="ARBA00022692"/>
    </source>
</evidence>
<dbReference type="Proteomes" id="UP000244930">
    <property type="component" value="Chromosome"/>
</dbReference>
<dbReference type="InterPro" id="IPR004089">
    <property type="entry name" value="MCPsignal_dom"/>
</dbReference>
<dbReference type="KEGG" id="acom:CEW83_06765"/>
<keyword evidence="2" id="KW-1003">Cell membrane</keyword>
<dbReference type="FunFam" id="1.10.287.950:FF:000001">
    <property type="entry name" value="Methyl-accepting chemotaxis sensory transducer"/>
    <property type="match status" value="1"/>
</dbReference>
<dbReference type="PRINTS" id="PR00260">
    <property type="entry name" value="CHEMTRNSDUCR"/>
</dbReference>
<dbReference type="SMART" id="SM01049">
    <property type="entry name" value="Cache_2"/>
    <property type="match status" value="1"/>
</dbReference>
<dbReference type="InterPro" id="IPR004090">
    <property type="entry name" value="Chemotax_Me-accpt_rcpt"/>
</dbReference>
<dbReference type="Gene3D" id="1.10.287.950">
    <property type="entry name" value="Methyl-accepting chemotaxis protein"/>
    <property type="match status" value="1"/>
</dbReference>
<dbReference type="CDD" id="cd11386">
    <property type="entry name" value="MCP_signal"/>
    <property type="match status" value="1"/>
</dbReference>
<dbReference type="PANTHER" id="PTHR32089">
    <property type="entry name" value="METHYL-ACCEPTING CHEMOTAXIS PROTEIN MCPB"/>
    <property type="match status" value="1"/>
</dbReference>
<feature type="domain" description="Methyl-accepting transducer" evidence="10">
    <location>
        <begin position="273"/>
        <end position="509"/>
    </location>
</feature>
<feature type="transmembrane region" description="Helical" evidence="9">
    <location>
        <begin position="191"/>
        <end position="216"/>
    </location>
</feature>
<dbReference type="RefSeq" id="WP_108948671.1">
    <property type="nucleotide sequence ID" value="NZ_CP022187.1"/>
</dbReference>
<keyword evidence="5 9" id="KW-0472">Membrane</keyword>
<dbReference type="GO" id="GO:0004888">
    <property type="term" value="F:transmembrane signaling receptor activity"/>
    <property type="evidence" value="ECO:0007669"/>
    <property type="project" value="InterPro"/>
</dbReference>
<dbReference type="InterPro" id="IPR033480">
    <property type="entry name" value="sCache_2"/>
</dbReference>
<evidence type="ECO:0000313" key="11">
    <source>
        <dbReference type="EMBL" id="AWI74963.1"/>
    </source>
</evidence>
<reference evidence="11 12" key="1">
    <citation type="submission" date="2017-06" db="EMBL/GenBank/DDBJ databases">
        <title>Azoarcus.</title>
        <authorList>
            <person name="Woo J.-H."/>
            <person name="Kim H.-S."/>
        </authorList>
    </citation>
    <scope>NUCLEOTIDE SEQUENCE [LARGE SCALE GENOMIC DNA]</scope>
    <source>
        <strain evidence="11 12">TSPY31</strain>
    </source>
</reference>
<dbReference type="GO" id="GO:0005886">
    <property type="term" value="C:plasma membrane"/>
    <property type="evidence" value="ECO:0007669"/>
    <property type="project" value="UniProtKB-SubCell"/>
</dbReference>
<name>A0A2U8GP47_9RHOO</name>
<comment type="subcellular location">
    <subcellularLocation>
        <location evidence="1">Cell membrane</location>
        <topology evidence="1">Multi-pass membrane protein</topology>
    </subcellularLocation>
</comment>
<dbReference type="GO" id="GO:0006935">
    <property type="term" value="P:chemotaxis"/>
    <property type="evidence" value="ECO:0007669"/>
    <property type="project" value="InterPro"/>
</dbReference>
<evidence type="ECO:0000256" key="8">
    <source>
        <dbReference type="PROSITE-ProRule" id="PRU00284"/>
    </source>
</evidence>
<evidence type="ECO:0000256" key="1">
    <source>
        <dbReference type="ARBA" id="ARBA00004651"/>
    </source>
</evidence>
<dbReference type="EMBL" id="CP022187">
    <property type="protein sequence ID" value="AWI74963.1"/>
    <property type="molecule type" value="Genomic_DNA"/>
</dbReference>
<dbReference type="AlphaFoldDB" id="A0A2U8GP47"/>
<evidence type="ECO:0000259" key="10">
    <source>
        <dbReference type="PROSITE" id="PS50111"/>
    </source>
</evidence>
<keyword evidence="4 9" id="KW-1133">Transmembrane helix</keyword>
<evidence type="ECO:0000256" key="7">
    <source>
        <dbReference type="ARBA" id="ARBA00029447"/>
    </source>
</evidence>
<keyword evidence="12" id="KW-1185">Reference proteome</keyword>
<evidence type="ECO:0000256" key="4">
    <source>
        <dbReference type="ARBA" id="ARBA00022989"/>
    </source>
</evidence>
<dbReference type="GO" id="GO:0007165">
    <property type="term" value="P:signal transduction"/>
    <property type="evidence" value="ECO:0007669"/>
    <property type="project" value="UniProtKB-KW"/>
</dbReference>
<proteinExistence type="inferred from homology"/>
<sequence>MSKDRSLSLRSRLIALTVATVIGLCVLFVVVLMSERQQLMTDRQEKVRNLVEVAHATVSHFEKLAANGTLELADAQKAAKEVLRTMRYDRNEYFWINDLNDLMVMHPIRGDLEGKKLDQLKDANGKLLFVEFNSVVKTKGAGFVDYVWAKPGSDAPVPKVSYVKGSDAWKWVIGTGIYVDDVDAIFKAKALWLLAWGLGIGAFIAVSLTLVGRWILRTLGGEPEYASRITRAIAAGDLSSDVNCAPGDTTSVLAGMKVMQQTLRQMIGEIVRGAEQLASASSQMLTASEEVAIQSSHQSEAASSMAAAVEEMTVSIDQVAENAHEAHAITVHSGELSAKGTGVIQSAATEMRNISDAVKSSSAIIQDLGEQSNQITSIVNTIREIADQTNLLALNAAIEAARAGEQGRGFAVVADEVRKLAERTSLSTTEIAGMVDKIQNGTRNAVSSMEAGVRQAGAGVALASQAGASITEIRDGAQRVMEVVNSISDAIREQGTVSSEIARNIEQIAQMSEEGTRAVHNTAEAARNMQRLSSGLHASVSRFKIG</sequence>
<dbReference type="Pfam" id="PF17200">
    <property type="entry name" value="sCache_2"/>
    <property type="match status" value="1"/>
</dbReference>